<accession>A0A6J4R874</accession>
<sequence>MLYKNFATQEELDAQYDLEQTVEDVSAYADFYARESEKLRAEVKHRLDVPFGPTLAEHVDIYPASEADGAAPILFYVHGGYWKARTSKEFGYVARGPARRGVTTVVLNYALCPEVTIDEIVRQTRAALSWTYKNAGSFGGDAGRIHVAGHSAGGHLTAMLLETDWEGVYGLPGDVIKSACAISGLFDLAPFPYTFIQPKLQLSWDQVLRNSPILHVPDSAPPLLLVYGEDETAEFRRQSEEFLAAWRSKSLDADLLTLPGDNHYDVIKGFLDPESPLCSAILRHIVPG</sequence>
<gene>
    <name evidence="3" type="ORF">AVDCRST_MAG14-2014</name>
</gene>
<dbReference type="AlphaFoldDB" id="A0A6J4R874"/>
<evidence type="ECO:0000259" key="2">
    <source>
        <dbReference type="Pfam" id="PF20434"/>
    </source>
</evidence>
<dbReference type="InterPro" id="IPR029058">
    <property type="entry name" value="AB_hydrolase_fold"/>
</dbReference>
<dbReference type="Gene3D" id="3.40.50.1820">
    <property type="entry name" value="alpha/beta hydrolase"/>
    <property type="match status" value="1"/>
</dbReference>
<proteinExistence type="predicted"/>
<feature type="domain" description="BD-FAE-like" evidence="2">
    <location>
        <begin position="60"/>
        <end position="242"/>
    </location>
</feature>
<dbReference type="InterPro" id="IPR049492">
    <property type="entry name" value="BD-FAE-like_dom"/>
</dbReference>
<dbReference type="InterPro" id="IPR019826">
    <property type="entry name" value="Carboxylesterase_B_AS"/>
</dbReference>
<dbReference type="InterPro" id="IPR050300">
    <property type="entry name" value="GDXG_lipolytic_enzyme"/>
</dbReference>
<reference evidence="3" key="1">
    <citation type="submission" date="2020-02" db="EMBL/GenBank/DDBJ databases">
        <authorList>
            <person name="Meier V. D."/>
        </authorList>
    </citation>
    <scope>NUCLEOTIDE SEQUENCE</scope>
    <source>
        <strain evidence="3">AVDCRST_MAG14</strain>
    </source>
</reference>
<dbReference type="EC" id="3.5.1.9" evidence="3"/>
<dbReference type="SUPFAM" id="SSF53474">
    <property type="entry name" value="alpha/beta-Hydrolases"/>
    <property type="match status" value="1"/>
</dbReference>
<dbReference type="EMBL" id="CADCVG010000084">
    <property type="protein sequence ID" value="CAA9458340.1"/>
    <property type="molecule type" value="Genomic_DNA"/>
</dbReference>
<keyword evidence="1 3" id="KW-0378">Hydrolase</keyword>
<dbReference type="GO" id="GO:0004061">
    <property type="term" value="F:arylformamidase activity"/>
    <property type="evidence" value="ECO:0007669"/>
    <property type="project" value="UniProtKB-EC"/>
</dbReference>
<protein>
    <submittedName>
        <fullName evidence="3">Kynurenine formamidase</fullName>
        <ecNumber evidence="3">3.5.1.9</ecNumber>
    </submittedName>
</protein>
<dbReference type="PANTHER" id="PTHR48081">
    <property type="entry name" value="AB HYDROLASE SUPERFAMILY PROTEIN C4A8.06C"/>
    <property type="match status" value="1"/>
</dbReference>
<dbReference type="Pfam" id="PF20434">
    <property type="entry name" value="BD-FAE"/>
    <property type="match status" value="1"/>
</dbReference>
<dbReference type="PANTHER" id="PTHR48081:SF33">
    <property type="entry name" value="KYNURENINE FORMAMIDASE"/>
    <property type="match status" value="1"/>
</dbReference>
<dbReference type="PROSITE" id="PS00122">
    <property type="entry name" value="CARBOXYLESTERASE_B_1"/>
    <property type="match status" value="1"/>
</dbReference>
<evidence type="ECO:0000313" key="3">
    <source>
        <dbReference type="EMBL" id="CAA9458340.1"/>
    </source>
</evidence>
<evidence type="ECO:0000256" key="1">
    <source>
        <dbReference type="ARBA" id="ARBA00022801"/>
    </source>
</evidence>
<organism evidence="3">
    <name type="scientific">uncultured Rubrobacteraceae bacterium</name>
    <dbReference type="NCBI Taxonomy" id="349277"/>
    <lineage>
        <taxon>Bacteria</taxon>
        <taxon>Bacillati</taxon>
        <taxon>Actinomycetota</taxon>
        <taxon>Rubrobacteria</taxon>
        <taxon>Rubrobacterales</taxon>
        <taxon>Rubrobacteraceae</taxon>
        <taxon>environmental samples</taxon>
    </lineage>
</organism>
<name>A0A6J4R874_9ACTN</name>